<dbReference type="Gene3D" id="3.40.50.720">
    <property type="entry name" value="NAD(P)-binding Rossmann-like Domain"/>
    <property type="match status" value="1"/>
</dbReference>
<name>A0ABW2XY42_9ACTN</name>
<dbReference type="InterPro" id="IPR050259">
    <property type="entry name" value="SDR"/>
</dbReference>
<dbReference type="GO" id="GO:0004316">
    <property type="term" value="F:3-oxoacyl-[acyl-carrier-protein] reductase (NADPH) activity"/>
    <property type="evidence" value="ECO:0007669"/>
    <property type="project" value="UniProtKB-EC"/>
</dbReference>
<evidence type="ECO:0000313" key="4">
    <source>
        <dbReference type="Proteomes" id="UP001597063"/>
    </source>
</evidence>
<comment type="similarity">
    <text evidence="1">Belongs to the short-chain dehydrogenases/reductases (SDR) family.</text>
</comment>
<evidence type="ECO:0000259" key="2">
    <source>
        <dbReference type="SMART" id="SM00822"/>
    </source>
</evidence>
<dbReference type="InterPro" id="IPR036291">
    <property type="entry name" value="NAD(P)-bd_dom_sf"/>
</dbReference>
<evidence type="ECO:0000313" key="3">
    <source>
        <dbReference type="EMBL" id="MFD0689947.1"/>
    </source>
</evidence>
<protein>
    <submittedName>
        <fullName evidence="3">3-oxoacyl-ACP reductase FabG</fullName>
        <ecNumber evidence="3">1.1.1.100</ecNumber>
    </submittedName>
</protein>
<gene>
    <name evidence="3" type="primary">fabG</name>
    <name evidence="3" type="ORF">ACFQZM_36035</name>
</gene>
<proteinExistence type="inferred from homology"/>
<evidence type="ECO:0000256" key="1">
    <source>
        <dbReference type="ARBA" id="ARBA00006484"/>
    </source>
</evidence>
<dbReference type="InterPro" id="IPR057326">
    <property type="entry name" value="KR_dom"/>
</dbReference>
<dbReference type="PRINTS" id="PR00080">
    <property type="entry name" value="SDRFAMILY"/>
</dbReference>
<dbReference type="Proteomes" id="UP001597063">
    <property type="component" value="Unassembled WGS sequence"/>
</dbReference>
<dbReference type="InterPro" id="IPR002347">
    <property type="entry name" value="SDR_fam"/>
</dbReference>
<dbReference type="InterPro" id="IPR020904">
    <property type="entry name" value="Sc_DH/Rdtase_CS"/>
</dbReference>
<keyword evidence="3" id="KW-0560">Oxidoreductase</keyword>
<feature type="domain" description="Ketoreductase" evidence="2">
    <location>
        <begin position="7"/>
        <end position="192"/>
    </location>
</feature>
<dbReference type="Pfam" id="PF13561">
    <property type="entry name" value="adh_short_C2"/>
    <property type="match status" value="1"/>
</dbReference>
<dbReference type="PROSITE" id="PS00061">
    <property type="entry name" value="ADH_SHORT"/>
    <property type="match status" value="1"/>
</dbReference>
<accession>A0ABW2XY42</accession>
<dbReference type="EMBL" id="JBHTGP010000018">
    <property type="protein sequence ID" value="MFD0689947.1"/>
    <property type="molecule type" value="Genomic_DNA"/>
</dbReference>
<sequence length="248" mass="24673">MTADGARVALVTGGSRGIGAAVVARLAEDGYDVAFCYRADGEAAGRTAAAATAAGVRALAVRADVSDGAQAGAFVRRAAGELGRPSVLVTCAGVTRDALLARMRPEQWREAVDVNLGGTVNVCQAAVGGMLREGAGSIVTLSSVSGRHGSAGQANYAAAKAGIIGYARSLARRCAPRGVRVNAVCPGLIETDMAGGMDERARQGIVGRIGLGRTGSAREVADLVAFLASGAASYVTGEVVGIDGGLAG</sequence>
<reference evidence="4" key="1">
    <citation type="journal article" date="2019" name="Int. J. Syst. Evol. Microbiol.">
        <title>The Global Catalogue of Microorganisms (GCM) 10K type strain sequencing project: providing services to taxonomists for standard genome sequencing and annotation.</title>
        <authorList>
            <consortium name="The Broad Institute Genomics Platform"/>
            <consortium name="The Broad Institute Genome Sequencing Center for Infectious Disease"/>
            <person name="Wu L."/>
            <person name="Ma J."/>
        </authorList>
    </citation>
    <scope>NUCLEOTIDE SEQUENCE [LARGE SCALE GENOMIC DNA]</scope>
    <source>
        <strain evidence="4">JCM 9371</strain>
    </source>
</reference>
<dbReference type="SUPFAM" id="SSF51735">
    <property type="entry name" value="NAD(P)-binding Rossmann-fold domains"/>
    <property type="match status" value="1"/>
</dbReference>
<dbReference type="RefSeq" id="WP_378324987.1">
    <property type="nucleotide sequence ID" value="NZ_JBHTGP010000018.1"/>
</dbReference>
<dbReference type="NCBIfam" id="NF009466">
    <property type="entry name" value="PRK12826.1-2"/>
    <property type="match status" value="1"/>
</dbReference>
<comment type="caution">
    <text evidence="3">The sequence shown here is derived from an EMBL/GenBank/DDBJ whole genome shotgun (WGS) entry which is preliminary data.</text>
</comment>
<dbReference type="PRINTS" id="PR00081">
    <property type="entry name" value="GDHRDH"/>
</dbReference>
<organism evidence="3 4">
    <name type="scientific">Actinomadura fibrosa</name>
    <dbReference type="NCBI Taxonomy" id="111802"/>
    <lineage>
        <taxon>Bacteria</taxon>
        <taxon>Bacillati</taxon>
        <taxon>Actinomycetota</taxon>
        <taxon>Actinomycetes</taxon>
        <taxon>Streptosporangiales</taxon>
        <taxon>Thermomonosporaceae</taxon>
        <taxon>Actinomadura</taxon>
    </lineage>
</organism>
<dbReference type="PANTHER" id="PTHR42879:SF2">
    <property type="entry name" value="3-OXOACYL-[ACYL-CARRIER-PROTEIN] REDUCTASE FABG"/>
    <property type="match status" value="1"/>
</dbReference>
<keyword evidence="4" id="KW-1185">Reference proteome</keyword>
<dbReference type="SMART" id="SM00822">
    <property type="entry name" value="PKS_KR"/>
    <property type="match status" value="1"/>
</dbReference>
<dbReference type="PANTHER" id="PTHR42879">
    <property type="entry name" value="3-OXOACYL-(ACYL-CARRIER-PROTEIN) REDUCTASE"/>
    <property type="match status" value="1"/>
</dbReference>
<dbReference type="EC" id="1.1.1.100" evidence="3"/>